<evidence type="ECO:0000313" key="2">
    <source>
        <dbReference type="EMBL" id="DAD80956.1"/>
    </source>
</evidence>
<organism evidence="2">
    <name type="scientific">Podoviridae sp. ct9P15</name>
    <dbReference type="NCBI Taxonomy" id="2826543"/>
    <lineage>
        <taxon>Viruses</taxon>
        <taxon>Duplodnaviria</taxon>
        <taxon>Heunggongvirae</taxon>
        <taxon>Uroviricota</taxon>
        <taxon>Caudoviricetes</taxon>
    </lineage>
</organism>
<proteinExistence type="predicted"/>
<dbReference type="InterPro" id="IPR025484">
    <property type="entry name" value="DUF4376"/>
</dbReference>
<feature type="domain" description="DUF4376" evidence="1">
    <location>
        <begin position="61"/>
        <end position="166"/>
    </location>
</feature>
<protein>
    <recommendedName>
        <fullName evidence="1">DUF4376 domain-containing protein</fullName>
    </recommendedName>
</protein>
<name>A0A8S5MFH5_9CAUD</name>
<dbReference type="Pfam" id="PF14301">
    <property type="entry name" value="DUF4376"/>
    <property type="match status" value="1"/>
</dbReference>
<accession>A0A8S5MFH5</accession>
<evidence type="ECO:0000259" key="1">
    <source>
        <dbReference type="Pfam" id="PF14301"/>
    </source>
</evidence>
<sequence>MQVFYTYNGTDYHSEWEVRMAIQKNENKRLGEVEGKPSEFWPKNGVAYTERPDPEPTLDDLKAAKKTELEAVYLLWRNEAGYFTSSMGFRANGNSRAMMDIVGLDRMADKQPKAAITFRDYDNKYQQLTAEQVHILADEITAAANDGYRQKWEYEKAINEAADKNAIKGMKIEFKPADYSTQAEV</sequence>
<dbReference type="EMBL" id="BK014892">
    <property type="protein sequence ID" value="DAD80956.1"/>
    <property type="molecule type" value="Genomic_DNA"/>
</dbReference>
<reference evidence="2" key="1">
    <citation type="journal article" date="2021" name="Proc. Natl. Acad. Sci. U.S.A.">
        <title>A Catalog of Tens of Thousands of Viruses from Human Metagenomes Reveals Hidden Associations with Chronic Diseases.</title>
        <authorList>
            <person name="Tisza M.J."/>
            <person name="Buck C.B."/>
        </authorList>
    </citation>
    <scope>NUCLEOTIDE SEQUENCE</scope>
    <source>
        <strain evidence="2">Ct9P15</strain>
    </source>
</reference>